<dbReference type="OrthoDB" id="7677520at2"/>
<dbReference type="SMART" id="SM00062">
    <property type="entry name" value="PBPb"/>
    <property type="match status" value="1"/>
</dbReference>
<accession>A0A1A8TQK2</accession>
<dbReference type="PANTHER" id="PTHR35936">
    <property type="entry name" value="MEMBRANE-BOUND LYTIC MUREIN TRANSGLYCOSYLASE F"/>
    <property type="match status" value="1"/>
</dbReference>
<dbReference type="STRING" id="295068.MAQ5080_03078"/>
<dbReference type="Pfam" id="PF00497">
    <property type="entry name" value="SBP_bac_3"/>
    <property type="match status" value="1"/>
</dbReference>
<evidence type="ECO:0000256" key="2">
    <source>
        <dbReference type="ARBA" id="ARBA00022729"/>
    </source>
</evidence>
<dbReference type="InterPro" id="IPR001638">
    <property type="entry name" value="Solute-binding_3/MltF_N"/>
</dbReference>
<dbReference type="PANTHER" id="PTHR35936:SF6">
    <property type="entry name" value="AMINO ACID ABC TRANSPORTER SUBSTRATE-BINDING PAAT FAMILY PROTEIN"/>
    <property type="match status" value="1"/>
</dbReference>
<evidence type="ECO:0000313" key="6">
    <source>
        <dbReference type="Proteomes" id="UP000092627"/>
    </source>
</evidence>
<dbReference type="Gene3D" id="3.40.190.10">
    <property type="entry name" value="Periplasmic binding protein-like II"/>
    <property type="match status" value="2"/>
</dbReference>
<gene>
    <name evidence="5" type="ORF">MAQ5080_03078</name>
</gene>
<dbReference type="SUPFAM" id="SSF53850">
    <property type="entry name" value="Periplasmic binding protein-like II"/>
    <property type="match status" value="1"/>
</dbReference>
<protein>
    <submittedName>
        <fullName evidence="5">Bacterial extracellular solute-binding proteins, family 3</fullName>
    </submittedName>
</protein>
<keyword evidence="2 3" id="KW-0732">Signal</keyword>
<evidence type="ECO:0000259" key="4">
    <source>
        <dbReference type="SMART" id="SM00062"/>
    </source>
</evidence>
<sequence length="280" mass="31102">MIKIYKIKNALKVATAPLMILGAALSPFSYAHANANQEQSCTSLSATGNPEYPPFLWQSEQGNQLHGAVANLMDKLGDKIGIPIETIYVGPWSRSQQEVRSGRVDLMAGAFYTSERADYMEYFRPAMMYTKSVVWQSSLTPFEYREWDDLVGRWGVTVINNSFGQEFDTFAKQNLNLLNVASLEQALFMLGAGRADYVLYERSPGVAYVQKLGLEDVRYMEPSVSSEGLFLTMSKMSPCNTPEIKQSIATALQDLVSEGESQASLISGLIEWRETAQAAN</sequence>
<feature type="signal peptide" evidence="3">
    <location>
        <begin position="1"/>
        <end position="33"/>
    </location>
</feature>
<keyword evidence="6" id="KW-1185">Reference proteome</keyword>
<organism evidence="5 6">
    <name type="scientific">Marinomonas aquimarina</name>
    <dbReference type="NCBI Taxonomy" id="295068"/>
    <lineage>
        <taxon>Bacteria</taxon>
        <taxon>Pseudomonadati</taxon>
        <taxon>Pseudomonadota</taxon>
        <taxon>Gammaproteobacteria</taxon>
        <taxon>Oceanospirillales</taxon>
        <taxon>Oceanospirillaceae</taxon>
        <taxon>Marinomonas</taxon>
    </lineage>
</organism>
<evidence type="ECO:0000313" key="5">
    <source>
        <dbReference type="EMBL" id="SBS35099.1"/>
    </source>
</evidence>
<dbReference type="Proteomes" id="UP000092627">
    <property type="component" value="Unassembled WGS sequence"/>
</dbReference>
<reference evidence="5 6" key="1">
    <citation type="submission" date="2016-06" db="EMBL/GenBank/DDBJ databases">
        <authorList>
            <person name="Kjaerup R.B."/>
            <person name="Dalgaard T.S."/>
            <person name="Juul-Madsen H.R."/>
        </authorList>
    </citation>
    <scope>NUCLEOTIDE SEQUENCE [LARGE SCALE GENOMIC DNA]</scope>
    <source>
        <strain evidence="5 6">CECT 5080</strain>
    </source>
</reference>
<evidence type="ECO:0000256" key="1">
    <source>
        <dbReference type="ARBA" id="ARBA00010333"/>
    </source>
</evidence>
<dbReference type="EMBL" id="FLOC01000020">
    <property type="protein sequence ID" value="SBS35099.1"/>
    <property type="molecule type" value="Genomic_DNA"/>
</dbReference>
<feature type="chain" id="PRO_5008379214" evidence="3">
    <location>
        <begin position="34"/>
        <end position="280"/>
    </location>
</feature>
<dbReference type="AlphaFoldDB" id="A0A1A8TQK2"/>
<name>A0A1A8TQK2_9GAMM</name>
<feature type="domain" description="Solute-binding protein family 3/N-terminal" evidence="4">
    <location>
        <begin position="42"/>
        <end position="273"/>
    </location>
</feature>
<evidence type="ECO:0000256" key="3">
    <source>
        <dbReference type="SAM" id="SignalP"/>
    </source>
</evidence>
<proteinExistence type="inferred from homology"/>
<comment type="similarity">
    <text evidence="1">Belongs to the bacterial solute-binding protein 3 family.</text>
</comment>